<name>A0A267MGA7_9FIRM</name>
<keyword evidence="2" id="KW-1185">Reference proteome</keyword>
<evidence type="ECO:0000313" key="2">
    <source>
        <dbReference type="Proteomes" id="UP000216024"/>
    </source>
</evidence>
<evidence type="ECO:0000313" key="1">
    <source>
        <dbReference type="EMBL" id="PAB57830.1"/>
    </source>
</evidence>
<sequence>MNINTFSKVIYKKIGTFTSINDIYYGSHRICTEFATGNVYRHKIKKHYTISIDNSKYKDIPMEKTSLVGNCVFHTNDKDLILYNNKLENWTYNVGITREYKKSIFNGITFLNGILDKVYEMDYVKMQKINYCAGLYETKYYQQIGENVNRSEPLFLNAILVDIYNRYNETTYSYIEEVFSDKNFWNVITSLKKFEGISLGAQLKLEGSDQVYKEYPWYSVLKDMTLPKVTIELLNESKTN</sequence>
<comment type="caution">
    <text evidence="1">The sequence shown here is derived from an EMBL/GenBank/DDBJ whole genome shotgun (WGS) entry which is preliminary data.</text>
</comment>
<protein>
    <submittedName>
        <fullName evidence="1">Uncharacterized protein</fullName>
    </submittedName>
</protein>
<accession>A0A267MGA7</accession>
<proteinExistence type="predicted"/>
<gene>
    <name evidence="1" type="ORF">CCE28_17665</name>
</gene>
<dbReference type="AlphaFoldDB" id="A0A267MGA7"/>
<organism evidence="1 2">
    <name type="scientific">Anaeromicrobium sediminis</name>
    <dbReference type="NCBI Taxonomy" id="1478221"/>
    <lineage>
        <taxon>Bacteria</taxon>
        <taxon>Bacillati</taxon>
        <taxon>Bacillota</taxon>
        <taxon>Clostridia</taxon>
        <taxon>Peptostreptococcales</taxon>
        <taxon>Thermotaleaceae</taxon>
        <taxon>Anaeromicrobium</taxon>
    </lineage>
</organism>
<dbReference type="Proteomes" id="UP000216024">
    <property type="component" value="Unassembled WGS sequence"/>
</dbReference>
<reference evidence="1 2" key="1">
    <citation type="submission" date="2017-06" db="EMBL/GenBank/DDBJ databases">
        <title>Draft genome sequence of anaerobic fermentative bacterium Anaeromicrobium sediminis DY2726D isolated from West Pacific Ocean sediments.</title>
        <authorList>
            <person name="Zeng X."/>
        </authorList>
    </citation>
    <scope>NUCLEOTIDE SEQUENCE [LARGE SCALE GENOMIC DNA]</scope>
    <source>
        <strain evidence="1 2">DY2726D</strain>
    </source>
</reference>
<dbReference type="RefSeq" id="WP_095135055.1">
    <property type="nucleotide sequence ID" value="NZ_NIBG01000022.1"/>
</dbReference>
<dbReference type="EMBL" id="NIBG01000022">
    <property type="protein sequence ID" value="PAB57830.1"/>
    <property type="molecule type" value="Genomic_DNA"/>
</dbReference>